<evidence type="ECO:0000313" key="1">
    <source>
        <dbReference type="EMBL" id="SEA27928.1"/>
    </source>
</evidence>
<dbReference type="STRING" id="37625.SAMN05660420_01702"/>
<name>A0A1H3ZWA8_9BACT</name>
<reference evidence="1 2" key="1">
    <citation type="submission" date="2016-10" db="EMBL/GenBank/DDBJ databases">
        <authorList>
            <person name="de Groot N.N."/>
        </authorList>
    </citation>
    <scope>NUCLEOTIDE SEQUENCE [LARGE SCALE GENOMIC DNA]</scope>
    <source>
        <strain evidence="1 2">DSM 7343</strain>
    </source>
</reference>
<dbReference type="RefSeq" id="WP_092346753.1">
    <property type="nucleotide sequence ID" value="NZ_FNQN01000004.1"/>
</dbReference>
<proteinExistence type="predicted"/>
<dbReference type="EMBL" id="FNQN01000004">
    <property type="protein sequence ID" value="SEA27928.1"/>
    <property type="molecule type" value="Genomic_DNA"/>
</dbReference>
<dbReference type="Proteomes" id="UP000199409">
    <property type="component" value="Unassembled WGS sequence"/>
</dbReference>
<keyword evidence="2" id="KW-1185">Reference proteome</keyword>
<dbReference type="AlphaFoldDB" id="A0A1H3ZWA8"/>
<gene>
    <name evidence="1" type="ORF">SAMN05660420_01702</name>
</gene>
<evidence type="ECO:0000313" key="2">
    <source>
        <dbReference type="Proteomes" id="UP000199409"/>
    </source>
</evidence>
<sequence>MMTILFKNELERKQHEEAIRQLCEEHPEKQQYIKTSYLQALKPMISDAQIRTYLSIFASRKVKILLQSASPAP</sequence>
<accession>A0A1H3ZWA8</accession>
<organism evidence="1 2">
    <name type="scientific">Desulfuromusa kysingii</name>
    <dbReference type="NCBI Taxonomy" id="37625"/>
    <lineage>
        <taxon>Bacteria</taxon>
        <taxon>Pseudomonadati</taxon>
        <taxon>Thermodesulfobacteriota</taxon>
        <taxon>Desulfuromonadia</taxon>
        <taxon>Desulfuromonadales</taxon>
        <taxon>Geopsychrobacteraceae</taxon>
        <taxon>Desulfuromusa</taxon>
    </lineage>
</organism>
<protein>
    <submittedName>
        <fullName evidence="1">Uncharacterized protein</fullName>
    </submittedName>
</protein>
<dbReference type="OrthoDB" id="5406024at2"/>